<evidence type="ECO:0000313" key="4">
    <source>
        <dbReference type="RefSeq" id="XP_058985588.1"/>
    </source>
</evidence>
<dbReference type="AlphaFoldDB" id="A0A1I8MTY1"/>
<evidence type="ECO:0000313" key="3">
    <source>
        <dbReference type="Proteomes" id="UP001652621"/>
    </source>
</evidence>
<evidence type="ECO:0000313" key="2">
    <source>
        <dbReference type="EnsemblMetazoa" id="MDOA008401-PB"/>
    </source>
</evidence>
<dbReference type="Proteomes" id="UP001652621">
    <property type="component" value="Unplaced"/>
</dbReference>
<keyword evidence="1" id="KW-0472">Membrane</keyword>
<organism evidence="2">
    <name type="scientific">Musca domestica</name>
    <name type="common">House fly</name>
    <dbReference type="NCBI Taxonomy" id="7370"/>
    <lineage>
        <taxon>Eukaryota</taxon>
        <taxon>Metazoa</taxon>
        <taxon>Ecdysozoa</taxon>
        <taxon>Arthropoda</taxon>
        <taxon>Hexapoda</taxon>
        <taxon>Insecta</taxon>
        <taxon>Pterygota</taxon>
        <taxon>Neoptera</taxon>
        <taxon>Endopterygota</taxon>
        <taxon>Diptera</taxon>
        <taxon>Brachycera</taxon>
        <taxon>Muscomorpha</taxon>
        <taxon>Muscoidea</taxon>
        <taxon>Muscidae</taxon>
        <taxon>Musca</taxon>
    </lineage>
</organism>
<dbReference type="RefSeq" id="XP_011296214.2">
    <property type="nucleotide sequence ID" value="XM_011297912.2"/>
</dbReference>
<proteinExistence type="predicted"/>
<protein>
    <submittedName>
        <fullName evidence="4">Uncharacterized protein LOC131800331</fullName>
    </submittedName>
</protein>
<feature type="transmembrane region" description="Helical" evidence="1">
    <location>
        <begin position="6"/>
        <end position="26"/>
    </location>
</feature>
<dbReference type="OrthoDB" id="8043478at2759"/>
<dbReference type="VEuPathDB" id="VectorBase:MDOA008401"/>
<dbReference type="InterPro" id="IPR010512">
    <property type="entry name" value="DUF1091"/>
</dbReference>
<dbReference type="RefSeq" id="XP_058985588.1">
    <property type="nucleotide sequence ID" value="XM_059129605.1"/>
</dbReference>
<evidence type="ECO:0000256" key="1">
    <source>
        <dbReference type="SAM" id="Phobius"/>
    </source>
</evidence>
<dbReference type="EnsemblMetazoa" id="MDOA008401-RB">
    <property type="protein sequence ID" value="MDOA008401-PB"/>
    <property type="gene ID" value="MDOA008401"/>
</dbReference>
<accession>A0A1I8MTY1</accession>
<keyword evidence="1" id="KW-0812">Transmembrane</keyword>
<dbReference type="PANTHER" id="PTHR21112">
    <property type="entry name" value="CHEMOSENSORY PROTEIN A 29A-RELATED"/>
    <property type="match status" value="1"/>
</dbReference>
<name>A0A1I8MTY1_MUSDO</name>
<keyword evidence="3" id="KW-1185">Reference proteome</keyword>
<dbReference type="VEuPathDB" id="VectorBase:MDOMA2_014147"/>
<dbReference type="KEGG" id="mde:101897439"/>
<keyword evidence="1" id="KW-1133">Transmembrane helix</keyword>
<dbReference type="Pfam" id="PF06477">
    <property type="entry name" value="DUF1091"/>
    <property type="match status" value="1"/>
</dbReference>
<dbReference type="PANTHER" id="PTHR21112:SF0">
    <property type="entry name" value="CHEMOSENSORY PROTEIN A 29A-RELATED"/>
    <property type="match status" value="1"/>
</dbReference>
<gene>
    <name evidence="2" type="primary">101897439</name>
    <name evidence="4" type="synonym">LOC131800331</name>
</gene>
<reference evidence="4" key="2">
    <citation type="submission" date="2025-05" db="UniProtKB">
        <authorList>
            <consortium name="RefSeq"/>
        </authorList>
    </citation>
    <scope>IDENTIFICATION</scope>
    <source>
        <strain evidence="4">Aabys</strain>
        <tissue evidence="4">Whole body</tissue>
    </source>
</reference>
<sequence>MKFITFTRIFLHFLPFSVGITALAIFEKNWTFELKKVEVNSSHPELLNMMDFKAERVGRGLHALSGKIVLNFDINEGDSNELEVQLFRSAKNMQDFRILPLKIYRTHLFNILNTFYKDAAMANFKNCSNLPQFKNFFEPPLKSDTYYMDRCLFDESGFPNYVVEGFYKVMVRGYGPAEWTMVLISQIETIF</sequence>
<reference evidence="2" key="1">
    <citation type="submission" date="2020-05" db="UniProtKB">
        <authorList>
            <consortium name="EnsemblMetazoa"/>
        </authorList>
    </citation>
    <scope>IDENTIFICATION</scope>
    <source>
        <strain evidence="2">Aabys</strain>
    </source>
</reference>